<evidence type="ECO:0000256" key="2">
    <source>
        <dbReference type="ARBA" id="ARBA00022703"/>
    </source>
</evidence>
<reference evidence="8" key="1">
    <citation type="submission" date="2025-08" db="UniProtKB">
        <authorList>
            <consortium name="Ensembl"/>
        </authorList>
    </citation>
    <scope>IDENTIFICATION</scope>
</reference>
<accession>A0A8P4G9I4</accession>
<dbReference type="GO" id="GO:0051402">
    <property type="term" value="P:neuron apoptotic process"/>
    <property type="evidence" value="ECO:0007669"/>
    <property type="project" value="TreeGrafter"/>
</dbReference>
<evidence type="ECO:0000256" key="6">
    <source>
        <dbReference type="ARBA" id="ARBA00046319"/>
    </source>
</evidence>
<keyword evidence="9" id="KW-1185">Reference proteome</keyword>
<dbReference type="GeneTree" id="ENSGT00390000007237"/>
<dbReference type="AlphaFoldDB" id="A0A8P4G9I4"/>
<evidence type="ECO:0000256" key="1">
    <source>
        <dbReference type="ARBA" id="ARBA00004173"/>
    </source>
</evidence>
<gene>
    <name evidence="8" type="primary">LOC127362293</name>
</gene>
<proteinExistence type="inferred from homology"/>
<evidence type="ECO:0000256" key="5">
    <source>
        <dbReference type="ARBA" id="ARBA00033049"/>
    </source>
</evidence>
<dbReference type="Gene3D" id="1.20.58.70">
    <property type="match status" value="1"/>
</dbReference>
<dbReference type="PANTHER" id="PTHR32247">
    <property type="entry name" value="DIABLO HOMOLOG, MITOCHONDRIAL"/>
    <property type="match status" value="1"/>
</dbReference>
<dbReference type="InterPro" id="IPR009062">
    <property type="entry name" value="Smac/DIABLO-like_sf"/>
</dbReference>
<dbReference type="Ensembl" id="ENSDLAT00005075795.1">
    <property type="protein sequence ID" value="ENSDLAP00005069977.1"/>
    <property type="gene ID" value="ENSDLAG00005004158.2"/>
</dbReference>
<dbReference type="Proteomes" id="UP000694389">
    <property type="component" value="Unassembled WGS sequence"/>
</dbReference>
<evidence type="ECO:0000313" key="9">
    <source>
        <dbReference type="Proteomes" id="UP000694389"/>
    </source>
</evidence>
<dbReference type="PANTHER" id="PTHR32247:SF4">
    <property type="entry name" value="DIRECT IAP-BINDING PROTEIN WITH LOW PI"/>
    <property type="match status" value="1"/>
</dbReference>
<keyword evidence="7" id="KW-0175">Coiled coil</keyword>
<dbReference type="Pfam" id="PF09057">
    <property type="entry name" value="Smac_DIABLO"/>
    <property type="match status" value="1"/>
</dbReference>
<dbReference type="GO" id="GO:0043065">
    <property type="term" value="P:positive regulation of apoptotic process"/>
    <property type="evidence" value="ECO:0007669"/>
    <property type="project" value="UniProtKB-ARBA"/>
</dbReference>
<reference evidence="8" key="2">
    <citation type="submission" date="2025-09" db="UniProtKB">
        <authorList>
            <consortium name="Ensembl"/>
        </authorList>
    </citation>
    <scope>IDENTIFICATION</scope>
</reference>
<dbReference type="GO" id="GO:0008631">
    <property type="term" value="P:intrinsic apoptotic signaling pathway in response to oxidative stress"/>
    <property type="evidence" value="ECO:0007669"/>
    <property type="project" value="TreeGrafter"/>
</dbReference>
<keyword evidence="2" id="KW-0053">Apoptosis</keyword>
<comment type="subcellular location">
    <subcellularLocation>
        <location evidence="1">Mitochondrion</location>
    </subcellularLocation>
</comment>
<evidence type="ECO:0000256" key="7">
    <source>
        <dbReference type="SAM" id="Coils"/>
    </source>
</evidence>
<name>A0A8P4G9I4_DICLA</name>
<dbReference type="GO" id="GO:0005739">
    <property type="term" value="C:mitochondrion"/>
    <property type="evidence" value="ECO:0007669"/>
    <property type="project" value="UniProtKB-SubCell"/>
</dbReference>
<comment type="similarity">
    <text evidence="6">Belongs to the Smac/DIABLO protein family.</text>
</comment>
<evidence type="ECO:0000256" key="3">
    <source>
        <dbReference type="ARBA" id="ARBA00022946"/>
    </source>
</evidence>
<organism evidence="8 9">
    <name type="scientific">Dicentrarchus labrax</name>
    <name type="common">European seabass</name>
    <name type="synonym">Morone labrax</name>
    <dbReference type="NCBI Taxonomy" id="13489"/>
    <lineage>
        <taxon>Eukaryota</taxon>
        <taxon>Metazoa</taxon>
        <taxon>Chordata</taxon>
        <taxon>Craniata</taxon>
        <taxon>Vertebrata</taxon>
        <taxon>Euteleostomi</taxon>
        <taxon>Actinopterygii</taxon>
        <taxon>Neopterygii</taxon>
        <taxon>Teleostei</taxon>
        <taxon>Neoteleostei</taxon>
        <taxon>Acanthomorphata</taxon>
        <taxon>Eupercaria</taxon>
        <taxon>Moronidae</taxon>
        <taxon>Dicentrarchus</taxon>
    </lineage>
</organism>
<sequence>MQAVQCSVCASRASGALLRNQTDISLLRTNKSLFRRGAACIRLSSESAPLSNRKPGVQKLGEWKDTSHMSIASLNVGRGLSAFPFSQQVENLSHDSLIRRAASMVTDSSSTFLSQTTLALIDALRDYSKAVHTRIAVQRRYLASMGKLTPAEEDSLLEVINGLRAQVSDRLDECKRFESTWIKAVNLCKMATEAAHTSGAEQASITVRTNIQVAQSQVEEARKLSADADKKLAETKVEEIQMRAEFAFREDRDLERLWGLKLVFFKFASNIILL</sequence>
<evidence type="ECO:0000313" key="8">
    <source>
        <dbReference type="Ensembl" id="ENSDLAP00005069977.1"/>
    </source>
</evidence>
<feature type="coiled-coil region" evidence="7">
    <location>
        <begin position="211"/>
        <end position="238"/>
    </location>
</feature>
<evidence type="ECO:0000256" key="4">
    <source>
        <dbReference type="ARBA" id="ARBA00023128"/>
    </source>
</evidence>
<dbReference type="InterPro" id="IPR015142">
    <property type="entry name" value="Smac_DIABLO"/>
</dbReference>
<protein>
    <recommendedName>
        <fullName evidence="5">Direct IAP-binding protein with low pI</fullName>
    </recommendedName>
</protein>
<keyword evidence="4" id="KW-0496">Mitochondrion</keyword>
<dbReference type="FunFam" id="1.20.58.70:FF:000012">
    <property type="entry name" value="diablo homolog, mitochondrial isoform X1"/>
    <property type="match status" value="1"/>
</dbReference>
<dbReference type="SUPFAM" id="SSF46984">
    <property type="entry name" value="Smac/diablo"/>
    <property type="match status" value="1"/>
</dbReference>
<keyword evidence="3" id="KW-0809">Transit peptide</keyword>